<dbReference type="EnsemblMetazoa" id="ACUA000940-RA">
    <property type="protein sequence ID" value="ACUA000940-PA"/>
    <property type="gene ID" value="ACUA000940"/>
</dbReference>
<organism evidence="2 3">
    <name type="scientific">Anopheles culicifacies</name>
    <dbReference type="NCBI Taxonomy" id="139723"/>
    <lineage>
        <taxon>Eukaryota</taxon>
        <taxon>Metazoa</taxon>
        <taxon>Ecdysozoa</taxon>
        <taxon>Arthropoda</taxon>
        <taxon>Hexapoda</taxon>
        <taxon>Insecta</taxon>
        <taxon>Pterygota</taxon>
        <taxon>Neoptera</taxon>
        <taxon>Endopterygota</taxon>
        <taxon>Diptera</taxon>
        <taxon>Nematocera</taxon>
        <taxon>Culicoidea</taxon>
        <taxon>Culicidae</taxon>
        <taxon>Anophelinae</taxon>
        <taxon>Anopheles</taxon>
        <taxon>culicifacies species complex</taxon>
    </lineage>
</organism>
<dbReference type="AlphaFoldDB" id="A0A182LSM7"/>
<name>A0A182LSM7_9DIPT</name>
<feature type="region of interest" description="Disordered" evidence="1">
    <location>
        <begin position="168"/>
        <end position="191"/>
    </location>
</feature>
<dbReference type="Proteomes" id="UP000075883">
    <property type="component" value="Unassembled WGS sequence"/>
</dbReference>
<evidence type="ECO:0000313" key="3">
    <source>
        <dbReference type="Proteomes" id="UP000075883"/>
    </source>
</evidence>
<dbReference type="EMBL" id="AXCM01007169">
    <property type="status" value="NOT_ANNOTATED_CDS"/>
    <property type="molecule type" value="Genomic_DNA"/>
</dbReference>
<evidence type="ECO:0000256" key="1">
    <source>
        <dbReference type="SAM" id="MobiDB-lite"/>
    </source>
</evidence>
<protein>
    <submittedName>
        <fullName evidence="2">Uncharacterized protein</fullName>
    </submittedName>
</protein>
<reference evidence="3" key="1">
    <citation type="submission" date="2013-09" db="EMBL/GenBank/DDBJ databases">
        <title>The Genome Sequence of Anopheles culicifacies species A.</title>
        <authorList>
            <consortium name="The Broad Institute Genomics Platform"/>
            <person name="Neafsey D.E."/>
            <person name="Besansky N."/>
            <person name="Howell P."/>
            <person name="Walton C."/>
            <person name="Young S.K."/>
            <person name="Zeng Q."/>
            <person name="Gargeya S."/>
            <person name="Fitzgerald M."/>
            <person name="Haas B."/>
            <person name="Abouelleil A."/>
            <person name="Allen A.W."/>
            <person name="Alvarado L."/>
            <person name="Arachchi H.M."/>
            <person name="Berlin A.M."/>
            <person name="Chapman S.B."/>
            <person name="Gainer-Dewar J."/>
            <person name="Goldberg J."/>
            <person name="Griggs A."/>
            <person name="Gujja S."/>
            <person name="Hansen M."/>
            <person name="Howarth C."/>
            <person name="Imamovic A."/>
            <person name="Ireland A."/>
            <person name="Larimer J."/>
            <person name="McCowan C."/>
            <person name="Murphy C."/>
            <person name="Pearson M."/>
            <person name="Poon T.W."/>
            <person name="Priest M."/>
            <person name="Roberts A."/>
            <person name="Saif S."/>
            <person name="Shea T."/>
            <person name="Sisk P."/>
            <person name="Sykes S."/>
            <person name="Wortman J."/>
            <person name="Nusbaum C."/>
            <person name="Birren B."/>
        </authorList>
    </citation>
    <scope>NUCLEOTIDE SEQUENCE [LARGE SCALE GENOMIC DNA]</scope>
    <source>
        <strain evidence="3">A-37</strain>
    </source>
</reference>
<accession>A0A182LSM7</accession>
<reference evidence="2" key="2">
    <citation type="submission" date="2020-05" db="UniProtKB">
        <authorList>
            <consortium name="EnsemblMetazoa"/>
        </authorList>
    </citation>
    <scope>IDENTIFICATION</scope>
    <source>
        <strain evidence="2">A-37</strain>
    </source>
</reference>
<evidence type="ECO:0000313" key="2">
    <source>
        <dbReference type="EnsemblMetazoa" id="ACUA000940-PA"/>
    </source>
</evidence>
<sequence>MWRRMKRKHYFGGSHFFYRKCTVTSRREYDLYHLVLCRTELKHLTNKGTLGQPIITNYLPQHRTDGKFVKTQRHGTQTKQQFAQTGRRSFEPGRMCIRYWAYQRTRPGRSAPDVPKRYTDRTVQFLRLLLPAVVTEGGKRPLGKLFQLVGFPFAQSVRPGATRWDNGIGAGLSHHGPGLKSHSDRPPGSMD</sequence>
<proteinExistence type="predicted"/>
<dbReference type="VEuPathDB" id="VectorBase:ACUA000940"/>
<keyword evidence="3" id="KW-1185">Reference proteome</keyword>